<feature type="coiled-coil region" evidence="2">
    <location>
        <begin position="726"/>
        <end position="799"/>
    </location>
</feature>
<evidence type="ECO:0000313" key="4">
    <source>
        <dbReference type="EMBL" id="KAF4657240.1"/>
    </source>
</evidence>
<dbReference type="OrthoDB" id="431497at2759"/>
<accession>A0A7J6LE42</accession>
<dbReference type="GO" id="GO:0005694">
    <property type="term" value="C:chromosome"/>
    <property type="evidence" value="ECO:0007669"/>
    <property type="project" value="InterPro"/>
</dbReference>
<keyword evidence="5" id="KW-1185">Reference proteome</keyword>
<dbReference type="Gene3D" id="1.20.1060.20">
    <property type="match status" value="1"/>
</dbReference>
<dbReference type="SUPFAM" id="SSF52540">
    <property type="entry name" value="P-loop containing nucleoside triphosphate hydrolases"/>
    <property type="match status" value="2"/>
</dbReference>
<dbReference type="Pfam" id="PF02463">
    <property type="entry name" value="SMC_N"/>
    <property type="match status" value="1"/>
</dbReference>
<dbReference type="Proteomes" id="UP000591131">
    <property type="component" value="Unassembled WGS sequence"/>
</dbReference>
<feature type="coiled-coil region" evidence="2">
    <location>
        <begin position="179"/>
        <end position="494"/>
    </location>
</feature>
<gene>
    <name evidence="4" type="ORF">FOL47_008539</name>
</gene>
<evidence type="ECO:0000313" key="5">
    <source>
        <dbReference type="Proteomes" id="UP000591131"/>
    </source>
</evidence>
<dbReference type="InterPro" id="IPR010935">
    <property type="entry name" value="SMC_hinge"/>
</dbReference>
<dbReference type="GO" id="GO:0051276">
    <property type="term" value="P:chromosome organization"/>
    <property type="evidence" value="ECO:0007669"/>
    <property type="project" value="InterPro"/>
</dbReference>
<organism evidence="4 5">
    <name type="scientific">Perkinsus chesapeaki</name>
    <name type="common">Clam parasite</name>
    <name type="synonym">Perkinsus andrewsi</name>
    <dbReference type="NCBI Taxonomy" id="330153"/>
    <lineage>
        <taxon>Eukaryota</taxon>
        <taxon>Sar</taxon>
        <taxon>Alveolata</taxon>
        <taxon>Perkinsozoa</taxon>
        <taxon>Perkinsea</taxon>
        <taxon>Perkinsida</taxon>
        <taxon>Perkinsidae</taxon>
        <taxon>Perkinsus</taxon>
    </lineage>
</organism>
<evidence type="ECO:0000256" key="2">
    <source>
        <dbReference type="SAM" id="Coils"/>
    </source>
</evidence>
<feature type="coiled-coil region" evidence="2">
    <location>
        <begin position="649"/>
        <end position="686"/>
    </location>
</feature>
<reference evidence="4 5" key="1">
    <citation type="submission" date="2020-04" db="EMBL/GenBank/DDBJ databases">
        <title>Perkinsus chesapeaki whole genome sequence.</title>
        <authorList>
            <person name="Bogema D.R."/>
        </authorList>
    </citation>
    <scope>NUCLEOTIDE SEQUENCE [LARGE SCALE GENOMIC DNA]</scope>
    <source>
        <strain evidence="4">ATCC PRA-425</strain>
    </source>
</reference>
<proteinExistence type="predicted"/>
<dbReference type="SMART" id="SM00968">
    <property type="entry name" value="SMC_hinge"/>
    <property type="match status" value="1"/>
</dbReference>
<dbReference type="InterPro" id="IPR036277">
    <property type="entry name" value="SMC_hinge_sf"/>
</dbReference>
<dbReference type="Gene3D" id="3.40.50.300">
    <property type="entry name" value="P-loop containing nucleotide triphosphate hydrolases"/>
    <property type="match status" value="2"/>
</dbReference>
<dbReference type="Pfam" id="PF06470">
    <property type="entry name" value="SMC_hinge"/>
    <property type="match status" value="1"/>
</dbReference>
<keyword evidence="1 2" id="KW-0175">Coiled coil</keyword>
<feature type="domain" description="SMC hinge" evidence="3">
    <location>
        <begin position="516"/>
        <end position="610"/>
    </location>
</feature>
<dbReference type="SUPFAM" id="SSF75553">
    <property type="entry name" value="Smc hinge domain"/>
    <property type="match status" value="1"/>
</dbReference>
<dbReference type="AlphaFoldDB" id="A0A7J6LE42"/>
<comment type="caution">
    <text evidence="4">The sequence shown here is derived from an EMBL/GenBank/DDBJ whole genome shotgun (WGS) entry which is preliminary data.</text>
</comment>
<evidence type="ECO:0000256" key="1">
    <source>
        <dbReference type="ARBA" id="ARBA00023054"/>
    </source>
</evidence>
<dbReference type="GO" id="GO:0005524">
    <property type="term" value="F:ATP binding"/>
    <property type="evidence" value="ECO:0007669"/>
    <property type="project" value="InterPro"/>
</dbReference>
<dbReference type="InterPro" id="IPR027417">
    <property type="entry name" value="P-loop_NTPase"/>
</dbReference>
<dbReference type="InterPro" id="IPR003395">
    <property type="entry name" value="RecF/RecN/SMC_N"/>
</dbReference>
<protein>
    <recommendedName>
        <fullName evidence="3">SMC hinge domain-containing protein</fullName>
    </recommendedName>
</protein>
<evidence type="ECO:0000259" key="3">
    <source>
        <dbReference type="SMART" id="SM00968"/>
    </source>
</evidence>
<sequence length="1198" mass="135126">MHLKKLSLKGYKTYRDQTTIVDLHAGVNVFVGLNGSGKSNIFSAIRFALGGEGATNEQQRRALLYESQGHQAASAFVEITFDNSDGRIPVDKAEVVLRRSITIATDTYEWNGKSVQKAEVDSWLEGAGLSTKQNTYCIVERDKVVSLTSMSDGDRLDLLKEVSGAHIYDVRRGESLKVLENTRKKREHIAEVMEDIREKLERLDEDQQELKITRGLLREKVAIESVIADREKRQCKERVKELEAEASEILRELGGERAVLADISDNADKEKGELDELTKDLNETIRRLRFLAKRRENLSAEYAELSASCEGNKHTEEQNTASISVVKERLEEARAECVEVTNGLIEKREQLKALLEKQNSVRSELAALNGKREKLAAKRGSGPSYESVADRNEILKTKVDAKSKRLEEVEALLAKQMEQLERDEQEIGRLTDEIARLEAESEAHAEKNIGGDLIDAEKSIIDTQDAIREKSKEISALKEELESIVRERQELLEAVWRTAPPAVREGYTWLMESGIDGIHGLLIEHLDILEQYRLSAEVTGGLSLFNVLVDDDKVGEECLNFIREKQVEMGKPLRVTLTPLQQIEFSLTDLMGAALRHVLIPDLEIGSKLTSYKLDGVTEDGDTITWRGTMKGGFIDPGRYTRLRNWYRAEDLQLDIKRAEDRINQAEEELRQLRVTEAELVELLIELRRTAQSQLNAEAGRVRQVTEHREALSRLRNSSEMSSRLQREYNAEVEQLKLDISAIKSEMKTKKLASGALTTGETKQLEDAEASIKENAAQAAELTSQVTDLEDAIARLRARETSLLGTRIRVLQEQLKSLQFSRADVDVARMESGRRRQWLAGQLTDVEQEIALLEERQVELQETKTSKGKTVENLGAEVADLEKAILKLKESYEEKRNDIADYQERVNIADAKLDEIGAELSGSAERIEDETRKIGESTTVRELQRRLLECKAELDGHPLVNNKALEQFSQFDAQYKELLLSQEEMDSGQVAIDNLIAKLDGEKDNNIIKSFAQINEHFAATFKELVPNGSARMKLLKRDLVPEHVEMHQGREDEDEDHELGAADTVDEKYAGVSIEVTFSADQTRMRKMHELGGSQKTVVAVALLFAILRSEQPPLYLLDEVDAALDAQYREAFARLISSVTNPNPLAHRPPPPAQVICSTFRPELCSVADRGYEVSMDNRSSRIALLTDFDEYFARV</sequence>
<dbReference type="EMBL" id="JAAPAO010000553">
    <property type="protein sequence ID" value="KAF4657240.1"/>
    <property type="molecule type" value="Genomic_DNA"/>
</dbReference>
<name>A0A7J6LE42_PERCH</name>
<feature type="coiled-coil region" evidence="2">
    <location>
        <begin position="836"/>
        <end position="919"/>
    </location>
</feature>
<dbReference type="PANTHER" id="PTHR43977">
    <property type="entry name" value="STRUCTURAL MAINTENANCE OF CHROMOSOMES PROTEIN 3"/>
    <property type="match status" value="1"/>
</dbReference>